<dbReference type="EMBL" id="JAQQWI010000022">
    <property type="protein sequence ID" value="KAK7995895.1"/>
    <property type="molecule type" value="Genomic_DNA"/>
</dbReference>
<dbReference type="PROSITE" id="PS00122">
    <property type="entry name" value="CARBOXYLESTERASE_B_1"/>
    <property type="match status" value="1"/>
</dbReference>
<evidence type="ECO:0000256" key="3">
    <source>
        <dbReference type="RuleBase" id="RU361235"/>
    </source>
</evidence>
<evidence type="ECO:0000313" key="5">
    <source>
        <dbReference type="EMBL" id="KAK7995895.1"/>
    </source>
</evidence>
<feature type="signal peptide" evidence="3">
    <location>
        <begin position="1"/>
        <end position="25"/>
    </location>
</feature>
<feature type="domain" description="Carboxylesterase type B" evidence="4">
    <location>
        <begin position="48"/>
        <end position="557"/>
    </location>
</feature>
<dbReference type="Pfam" id="PF00135">
    <property type="entry name" value="COesterase"/>
    <property type="match status" value="1"/>
</dbReference>
<evidence type="ECO:0000256" key="2">
    <source>
        <dbReference type="ARBA" id="ARBA00022801"/>
    </source>
</evidence>
<dbReference type="InterPro" id="IPR050309">
    <property type="entry name" value="Type-B_Carboxylest/Lipase"/>
</dbReference>
<gene>
    <name evidence="5" type="ORF">PG991_015362</name>
</gene>
<dbReference type="EC" id="3.1.1.-" evidence="3"/>
<sequence length="618" mass="66599">MEGGLMRFVLAIAVALAILAAPALAESNSTGPLVNLGYARYRGYHDVDSDLNIWMGIRYAAPPLGKLRWQAPQPPLSNSSWVTPAIAPPPACPQTGAFGVPLIYGFNSGFGTEDCLYLNVYAPPNATNLPVFLWIHGGGNSVFNASMYDPSTLINTNNNGFIVVMIQYRLGAFGYLASPDVKQKGALNAGLLDQRFAMQWVNKYISQFGGDKNNVTIGGESSGAGSVMYHVMADGGNGTSLFNNIIAASPWTPPVYRYDDNFPILNYEAFADLAGCGGASASGFQARSDVFGCLVSTDTWTLQNASGLVSTTRGYFGTFAFGPVIDDDYIQDLPSNQLSSGKVTGKNILVGNNANEGVPLTNPEVSTRDAYDQFISSTFPNFTAEDKAELNSLYQIDQSEPGNNGWRYDTLGDQDPTALTVSEMATGLQQSVFNIAAESLFDCPAQWLVEAFSCGTNSTSTNGNNSRQAWKYQYSVTPAYHGADLASYFPADDATPDDFSYAIQKIWGNFIVSGSPVISLADAMAGFSNATAPVNGDNIYWPAYTLSEPFQMDLNTTGGDTTLLNITDDLSYYIRNGSGIVNTFRLVNATSWEGGRGDRCSFWGMWPQEYPTRSLADI</sequence>
<dbReference type="InterPro" id="IPR019826">
    <property type="entry name" value="Carboxylesterase_B_AS"/>
</dbReference>
<keyword evidence="6" id="KW-1185">Reference proteome</keyword>
<protein>
    <recommendedName>
        <fullName evidence="3">Carboxylic ester hydrolase</fullName>
        <ecNumber evidence="3">3.1.1.-</ecNumber>
    </recommendedName>
</protein>
<reference evidence="5 6" key="1">
    <citation type="submission" date="2023-01" db="EMBL/GenBank/DDBJ databases">
        <title>Analysis of 21 Apiospora genomes using comparative genomics revels a genus with tremendous synthesis potential of carbohydrate active enzymes and secondary metabolites.</title>
        <authorList>
            <person name="Sorensen T."/>
        </authorList>
    </citation>
    <scope>NUCLEOTIDE SEQUENCE [LARGE SCALE GENOMIC DNA]</scope>
    <source>
        <strain evidence="5 6">CBS 20057</strain>
    </source>
</reference>
<dbReference type="Gene3D" id="3.40.50.1820">
    <property type="entry name" value="alpha/beta hydrolase"/>
    <property type="match status" value="1"/>
</dbReference>
<evidence type="ECO:0000313" key="6">
    <source>
        <dbReference type="Proteomes" id="UP001396898"/>
    </source>
</evidence>
<feature type="chain" id="PRO_5044960369" description="Carboxylic ester hydrolase" evidence="3">
    <location>
        <begin position="26"/>
        <end position="618"/>
    </location>
</feature>
<keyword evidence="2 3" id="KW-0378">Hydrolase</keyword>
<dbReference type="SUPFAM" id="SSF53474">
    <property type="entry name" value="alpha/beta-Hydrolases"/>
    <property type="match status" value="1"/>
</dbReference>
<dbReference type="InterPro" id="IPR029058">
    <property type="entry name" value="AB_hydrolase_fold"/>
</dbReference>
<proteinExistence type="inferred from homology"/>
<dbReference type="Proteomes" id="UP001396898">
    <property type="component" value="Unassembled WGS sequence"/>
</dbReference>
<organism evidence="5 6">
    <name type="scientific">Apiospora marii</name>
    <dbReference type="NCBI Taxonomy" id="335849"/>
    <lineage>
        <taxon>Eukaryota</taxon>
        <taxon>Fungi</taxon>
        <taxon>Dikarya</taxon>
        <taxon>Ascomycota</taxon>
        <taxon>Pezizomycotina</taxon>
        <taxon>Sordariomycetes</taxon>
        <taxon>Xylariomycetidae</taxon>
        <taxon>Amphisphaeriales</taxon>
        <taxon>Apiosporaceae</taxon>
        <taxon>Apiospora</taxon>
    </lineage>
</organism>
<dbReference type="PROSITE" id="PS00941">
    <property type="entry name" value="CARBOXYLESTERASE_B_2"/>
    <property type="match status" value="1"/>
</dbReference>
<accession>A0ABR1R1J1</accession>
<comment type="similarity">
    <text evidence="1 3">Belongs to the type-B carboxylesterase/lipase family.</text>
</comment>
<keyword evidence="3" id="KW-0732">Signal</keyword>
<dbReference type="InterPro" id="IPR019819">
    <property type="entry name" value="Carboxylesterase_B_CS"/>
</dbReference>
<comment type="caution">
    <text evidence="5">The sequence shown here is derived from an EMBL/GenBank/DDBJ whole genome shotgun (WGS) entry which is preliminary data.</text>
</comment>
<evidence type="ECO:0000259" key="4">
    <source>
        <dbReference type="Pfam" id="PF00135"/>
    </source>
</evidence>
<evidence type="ECO:0000256" key="1">
    <source>
        <dbReference type="ARBA" id="ARBA00005964"/>
    </source>
</evidence>
<name>A0ABR1R1J1_9PEZI</name>
<dbReference type="PANTHER" id="PTHR11559">
    <property type="entry name" value="CARBOXYLESTERASE"/>
    <property type="match status" value="1"/>
</dbReference>
<dbReference type="InterPro" id="IPR002018">
    <property type="entry name" value="CarbesteraseB"/>
</dbReference>